<dbReference type="GO" id="GO:0004222">
    <property type="term" value="F:metalloendopeptidase activity"/>
    <property type="evidence" value="ECO:0007669"/>
    <property type="project" value="InterPro"/>
</dbReference>
<keyword evidence="5" id="KW-0479">Metal-binding</keyword>
<organism evidence="15 16">
    <name type="scientific">Sulfidibacter corallicola</name>
    <dbReference type="NCBI Taxonomy" id="2818388"/>
    <lineage>
        <taxon>Bacteria</taxon>
        <taxon>Pseudomonadati</taxon>
        <taxon>Acidobacteriota</taxon>
        <taxon>Holophagae</taxon>
        <taxon>Acanthopleuribacterales</taxon>
        <taxon>Acanthopleuribacteraceae</taxon>
        <taxon>Sulfidibacter</taxon>
    </lineage>
</organism>
<comment type="subcellular location">
    <subcellularLocation>
        <location evidence="1">Cell membrane</location>
        <topology evidence="1">Multi-pass membrane protein</topology>
    </subcellularLocation>
</comment>
<evidence type="ECO:0000256" key="10">
    <source>
        <dbReference type="ARBA" id="ARBA00023136"/>
    </source>
</evidence>
<feature type="transmembrane region" description="Helical" evidence="13">
    <location>
        <begin position="12"/>
        <end position="33"/>
    </location>
</feature>
<keyword evidence="3 11" id="KW-0645">Protease</keyword>
<evidence type="ECO:0000259" key="14">
    <source>
        <dbReference type="Pfam" id="PF01435"/>
    </source>
</evidence>
<keyword evidence="9 11" id="KW-0482">Metalloprotease</keyword>
<dbReference type="PANTHER" id="PTHR43221:SF1">
    <property type="entry name" value="PROTEASE HTPX"/>
    <property type="match status" value="1"/>
</dbReference>
<keyword evidence="7 11" id="KW-0862">Zinc</keyword>
<dbReference type="Proteomes" id="UP000663929">
    <property type="component" value="Chromosome"/>
</dbReference>
<protein>
    <submittedName>
        <fullName evidence="15">M48 family metalloprotease</fullName>
    </submittedName>
</protein>
<evidence type="ECO:0000256" key="6">
    <source>
        <dbReference type="ARBA" id="ARBA00022801"/>
    </source>
</evidence>
<dbReference type="GO" id="GO:0006508">
    <property type="term" value="P:proteolysis"/>
    <property type="evidence" value="ECO:0007669"/>
    <property type="project" value="UniProtKB-KW"/>
</dbReference>
<evidence type="ECO:0000256" key="3">
    <source>
        <dbReference type="ARBA" id="ARBA00022670"/>
    </source>
</evidence>
<evidence type="ECO:0000313" key="16">
    <source>
        <dbReference type="Proteomes" id="UP000663929"/>
    </source>
</evidence>
<dbReference type="CDD" id="cd07339">
    <property type="entry name" value="M48B_HtpX_like"/>
    <property type="match status" value="1"/>
</dbReference>
<evidence type="ECO:0000256" key="12">
    <source>
        <dbReference type="SAM" id="MobiDB-lite"/>
    </source>
</evidence>
<evidence type="ECO:0000313" key="15">
    <source>
        <dbReference type="EMBL" id="QTD51963.1"/>
    </source>
</evidence>
<dbReference type="EMBL" id="CP071793">
    <property type="protein sequence ID" value="QTD51963.1"/>
    <property type="molecule type" value="Genomic_DNA"/>
</dbReference>
<proteinExistence type="inferred from homology"/>
<feature type="transmembrane region" description="Helical" evidence="13">
    <location>
        <begin position="187"/>
        <end position="209"/>
    </location>
</feature>
<comment type="cofactor">
    <cofactor evidence="11">
        <name>Zn(2+)</name>
        <dbReference type="ChEBI" id="CHEBI:29105"/>
    </cofactor>
    <text evidence="11">Binds 1 zinc ion per subunit.</text>
</comment>
<evidence type="ECO:0000256" key="1">
    <source>
        <dbReference type="ARBA" id="ARBA00004651"/>
    </source>
</evidence>
<name>A0A8A4TR15_SULCO</name>
<dbReference type="AlphaFoldDB" id="A0A8A4TR15"/>
<dbReference type="GO" id="GO:0046872">
    <property type="term" value="F:metal ion binding"/>
    <property type="evidence" value="ECO:0007669"/>
    <property type="project" value="UniProtKB-KW"/>
</dbReference>
<evidence type="ECO:0000256" key="9">
    <source>
        <dbReference type="ARBA" id="ARBA00023049"/>
    </source>
</evidence>
<evidence type="ECO:0000256" key="11">
    <source>
        <dbReference type="RuleBase" id="RU003983"/>
    </source>
</evidence>
<dbReference type="Pfam" id="PF01435">
    <property type="entry name" value="Peptidase_M48"/>
    <property type="match status" value="1"/>
</dbReference>
<keyword evidence="10 13" id="KW-0472">Membrane</keyword>
<evidence type="ECO:0000256" key="13">
    <source>
        <dbReference type="SAM" id="Phobius"/>
    </source>
</evidence>
<evidence type="ECO:0000256" key="7">
    <source>
        <dbReference type="ARBA" id="ARBA00022833"/>
    </source>
</evidence>
<keyword evidence="4 13" id="KW-0812">Transmembrane</keyword>
<dbReference type="Gene3D" id="3.30.2010.10">
    <property type="entry name" value="Metalloproteases ('zincins'), catalytic domain"/>
    <property type="match status" value="1"/>
</dbReference>
<reference evidence="15" key="1">
    <citation type="submission" date="2021-03" db="EMBL/GenBank/DDBJ databases">
        <title>Acanthopleuribacteraceae sp. M133.</title>
        <authorList>
            <person name="Wang G."/>
        </authorList>
    </citation>
    <scope>NUCLEOTIDE SEQUENCE</scope>
    <source>
        <strain evidence="15">M133</strain>
    </source>
</reference>
<accession>A0A8A4TR15</accession>
<evidence type="ECO:0000256" key="8">
    <source>
        <dbReference type="ARBA" id="ARBA00022989"/>
    </source>
</evidence>
<evidence type="ECO:0000256" key="2">
    <source>
        <dbReference type="ARBA" id="ARBA00022475"/>
    </source>
</evidence>
<evidence type="ECO:0000256" key="5">
    <source>
        <dbReference type="ARBA" id="ARBA00022723"/>
    </source>
</evidence>
<dbReference type="GO" id="GO:0005886">
    <property type="term" value="C:plasma membrane"/>
    <property type="evidence" value="ECO:0007669"/>
    <property type="project" value="UniProtKB-SubCell"/>
</dbReference>
<comment type="similarity">
    <text evidence="11">Belongs to the peptidase M48 family.</text>
</comment>
<dbReference type="InterPro" id="IPR050083">
    <property type="entry name" value="HtpX_protease"/>
</dbReference>
<feature type="domain" description="Peptidase M48" evidence="14">
    <location>
        <begin position="78"/>
        <end position="277"/>
    </location>
</feature>
<feature type="transmembrane region" description="Helical" evidence="13">
    <location>
        <begin position="39"/>
        <end position="58"/>
    </location>
</feature>
<keyword evidence="6 11" id="KW-0378">Hydrolase</keyword>
<keyword evidence="8 13" id="KW-1133">Transmembrane helix</keyword>
<keyword evidence="2" id="KW-1003">Cell membrane</keyword>
<gene>
    <name evidence="15" type="ORF">J3U87_05775</name>
</gene>
<sequence length="322" mass="36101">MSLVRQNRFRHVLLTALWLLAMSALLGFLGWFLFGGTGLLMALAMAGLLLFLSPRFPVSMAMRVAGARPLHPSEAPFLFDTVHELARSAGLSRTPALFYLPRAELNAFATGREADAGLAVTDGLLRYLDRRELRAVLAHEMSHLANRDLALMNLAAILQRVTSSMALFGQVLLLISLPLMLFGNFSFPWTLILVLWAAPLLSDLMALALSRTREFDADLGAVTLTGDARGLASALRKLEHRRRGIWSLLFQPYRRGGSSSWLNTHPHTDERVRRLLAYEASTLRDRDEESVRRPSPRRKPLRPEDVFLRRGSATDRLGFSRF</sequence>
<feature type="transmembrane region" description="Helical" evidence="13">
    <location>
        <begin position="161"/>
        <end position="181"/>
    </location>
</feature>
<dbReference type="RefSeq" id="WP_237382075.1">
    <property type="nucleotide sequence ID" value="NZ_CP071793.1"/>
</dbReference>
<feature type="region of interest" description="Disordered" evidence="12">
    <location>
        <begin position="286"/>
        <end position="305"/>
    </location>
</feature>
<dbReference type="InterPro" id="IPR001915">
    <property type="entry name" value="Peptidase_M48"/>
</dbReference>
<evidence type="ECO:0000256" key="4">
    <source>
        <dbReference type="ARBA" id="ARBA00022692"/>
    </source>
</evidence>
<keyword evidence="16" id="KW-1185">Reference proteome</keyword>
<dbReference type="PANTHER" id="PTHR43221">
    <property type="entry name" value="PROTEASE HTPX"/>
    <property type="match status" value="1"/>
</dbReference>
<dbReference type="KEGG" id="scor:J3U87_05775"/>